<dbReference type="Gene3D" id="3.40.50.1820">
    <property type="entry name" value="alpha/beta hydrolase"/>
    <property type="match status" value="1"/>
</dbReference>
<dbReference type="RefSeq" id="WP_191284021.1">
    <property type="nucleotide sequence ID" value="NZ_BNAI01000008.1"/>
</dbReference>
<sequence length="329" mass="35243">MPLEPYFQALQDKIRDVQFTDLIGNPDAIATFLGAFAPPVGYSPPAGVDIEDRTVDTPDGGVPIRIYRPAGKVTSGVGLVWAHDGGWASGTIDDPGSHAFAQEIVHRTRGVVVTIDYRLVSETVRYPAPLDDYAAAYGWVHDHAVELGIDPEHLALGGGGCAANMAVATTLRRRDAGLALPAALVVPFSLFHHVVPEGTPEQQEKWQTLAPTTAFNAPMVGFIWMNYTGAPLEHSDDPYLTPAIADLSGLPRTLIITSEYDHLAPDGEHFARLLEEAGVDVTYLEESGVQHAHLNFPWTEGARRSLDVIAGWLTAPAMAGGATVKAAAR</sequence>
<reference evidence="3" key="1">
    <citation type="journal article" date="2014" name="Int. J. Syst. Evol. Microbiol.">
        <title>Complete genome sequence of Corynebacterium casei LMG S-19264T (=DSM 44701T), isolated from a smear-ripened cheese.</title>
        <authorList>
            <consortium name="US DOE Joint Genome Institute (JGI-PGF)"/>
            <person name="Walter F."/>
            <person name="Albersmeier A."/>
            <person name="Kalinowski J."/>
            <person name="Ruckert C."/>
        </authorList>
    </citation>
    <scope>NUCLEOTIDE SEQUENCE</scope>
    <source>
        <strain evidence="3">CGMCC 1.16548</strain>
    </source>
</reference>
<keyword evidence="4" id="KW-1185">Reference proteome</keyword>
<comment type="caution">
    <text evidence="3">The sequence shown here is derived from an EMBL/GenBank/DDBJ whole genome shotgun (WGS) entry which is preliminary data.</text>
</comment>
<proteinExistence type="predicted"/>
<gene>
    <name evidence="3" type="primary">aes</name>
    <name evidence="3" type="ORF">GCM10011600_26530</name>
</gene>
<name>A0A8J3GSZ4_9MICO</name>
<evidence type="ECO:0000256" key="1">
    <source>
        <dbReference type="ARBA" id="ARBA00022801"/>
    </source>
</evidence>
<dbReference type="Proteomes" id="UP000617531">
    <property type="component" value="Unassembled WGS sequence"/>
</dbReference>
<dbReference type="PANTHER" id="PTHR48081">
    <property type="entry name" value="AB HYDROLASE SUPERFAMILY PROTEIN C4A8.06C"/>
    <property type="match status" value="1"/>
</dbReference>
<protein>
    <submittedName>
        <fullName evidence="3">Esterase</fullName>
    </submittedName>
</protein>
<reference evidence="3" key="2">
    <citation type="submission" date="2020-09" db="EMBL/GenBank/DDBJ databases">
        <authorList>
            <person name="Sun Q."/>
            <person name="Zhou Y."/>
        </authorList>
    </citation>
    <scope>NUCLEOTIDE SEQUENCE</scope>
    <source>
        <strain evidence="3">CGMCC 1.16548</strain>
    </source>
</reference>
<dbReference type="AlphaFoldDB" id="A0A8J3GSZ4"/>
<dbReference type="PANTHER" id="PTHR48081:SF8">
    <property type="entry name" value="ALPHA_BETA HYDROLASE FOLD-3 DOMAIN-CONTAINING PROTEIN-RELATED"/>
    <property type="match status" value="1"/>
</dbReference>
<evidence type="ECO:0000259" key="2">
    <source>
        <dbReference type="Pfam" id="PF07859"/>
    </source>
</evidence>
<dbReference type="SUPFAM" id="SSF53474">
    <property type="entry name" value="alpha/beta-Hydrolases"/>
    <property type="match status" value="1"/>
</dbReference>
<dbReference type="Pfam" id="PF07859">
    <property type="entry name" value="Abhydrolase_3"/>
    <property type="match status" value="1"/>
</dbReference>
<accession>A0A8J3GSZ4</accession>
<dbReference type="InterPro" id="IPR029058">
    <property type="entry name" value="AB_hydrolase_fold"/>
</dbReference>
<feature type="domain" description="Alpha/beta hydrolase fold-3" evidence="2">
    <location>
        <begin position="79"/>
        <end position="293"/>
    </location>
</feature>
<keyword evidence="1" id="KW-0378">Hydrolase</keyword>
<organism evidence="3 4">
    <name type="scientific">Pseudolysinimonas yzui</name>
    <dbReference type="NCBI Taxonomy" id="2708254"/>
    <lineage>
        <taxon>Bacteria</taxon>
        <taxon>Bacillati</taxon>
        <taxon>Actinomycetota</taxon>
        <taxon>Actinomycetes</taxon>
        <taxon>Micrococcales</taxon>
        <taxon>Microbacteriaceae</taxon>
        <taxon>Pseudolysinimonas</taxon>
    </lineage>
</organism>
<dbReference type="EMBL" id="BNAI01000008">
    <property type="protein sequence ID" value="GHF24202.1"/>
    <property type="molecule type" value="Genomic_DNA"/>
</dbReference>
<dbReference type="InterPro" id="IPR013094">
    <property type="entry name" value="AB_hydrolase_3"/>
</dbReference>
<evidence type="ECO:0000313" key="3">
    <source>
        <dbReference type="EMBL" id="GHF24202.1"/>
    </source>
</evidence>
<dbReference type="GO" id="GO:0016787">
    <property type="term" value="F:hydrolase activity"/>
    <property type="evidence" value="ECO:0007669"/>
    <property type="project" value="UniProtKB-KW"/>
</dbReference>
<evidence type="ECO:0000313" key="4">
    <source>
        <dbReference type="Proteomes" id="UP000617531"/>
    </source>
</evidence>
<dbReference type="InterPro" id="IPR050300">
    <property type="entry name" value="GDXG_lipolytic_enzyme"/>
</dbReference>